<reference evidence="1" key="1">
    <citation type="submission" date="2014-11" db="EMBL/GenBank/DDBJ databases">
        <authorList>
            <person name="Amaro Gonzalez C."/>
        </authorList>
    </citation>
    <scope>NUCLEOTIDE SEQUENCE</scope>
</reference>
<sequence>MERLCPASLVEIQNSHSVCHLS</sequence>
<proteinExistence type="predicted"/>
<reference evidence="1" key="2">
    <citation type="journal article" date="2015" name="Fish Shellfish Immunol.">
        <title>Early steps in the European eel (Anguilla anguilla)-Vibrio vulnificus interaction in the gills: Role of the RtxA13 toxin.</title>
        <authorList>
            <person name="Callol A."/>
            <person name="Pajuelo D."/>
            <person name="Ebbesson L."/>
            <person name="Teles M."/>
            <person name="MacKenzie S."/>
            <person name="Amaro C."/>
        </authorList>
    </citation>
    <scope>NUCLEOTIDE SEQUENCE</scope>
</reference>
<dbReference type="AlphaFoldDB" id="A0A0E9WBZ5"/>
<accession>A0A0E9WBZ5</accession>
<name>A0A0E9WBZ5_ANGAN</name>
<organism evidence="1">
    <name type="scientific">Anguilla anguilla</name>
    <name type="common">European freshwater eel</name>
    <name type="synonym">Muraena anguilla</name>
    <dbReference type="NCBI Taxonomy" id="7936"/>
    <lineage>
        <taxon>Eukaryota</taxon>
        <taxon>Metazoa</taxon>
        <taxon>Chordata</taxon>
        <taxon>Craniata</taxon>
        <taxon>Vertebrata</taxon>
        <taxon>Euteleostomi</taxon>
        <taxon>Actinopterygii</taxon>
        <taxon>Neopterygii</taxon>
        <taxon>Teleostei</taxon>
        <taxon>Anguilliformes</taxon>
        <taxon>Anguillidae</taxon>
        <taxon>Anguilla</taxon>
    </lineage>
</organism>
<protein>
    <submittedName>
        <fullName evidence="1">Uncharacterized protein</fullName>
    </submittedName>
</protein>
<evidence type="ECO:0000313" key="1">
    <source>
        <dbReference type="EMBL" id="JAH87862.1"/>
    </source>
</evidence>
<dbReference type="EMBL" id="GBXM01020715">
    <property type="protein sequence ID" value="JAH87862.1"/>
    <property type="molecule type" value="Transcribed_RNA"/>
</dbReference>